<name>A0AAU7PGW0_9CAUD</name>
<protein>
    <submittedName>
        <fullName evidence="1">Uncharacterized protein</fullName>
    </submittedName>
</protein>
<reference evidence="1" key="1">
    <citation type="submission" date="2024-05" db="EMBL/GenBank/DDBJ databases">
        <authorList>
            <person name="Badawy S."/>
            <person name="Skurnik M."/>
        </authorList>
    </citation>
    <scope>NUCLEOTIDE SEQUENCE</scope>
</reference>
<proteinExistence type="predicted"/>
<evidence type="ECO:0000313" key="1">
    <source>
        <dbReference type="EMBL" id="XBS49211.1"/>
    </source>
</evidence>
<dbReference type="EMBL" id="PP777464">
    <property type="protein sequence ID" value="XBS49211.1"/>
    <property type="molecule type" value="Genomic_DNA"/>
</dbReference>
<accession>A0AAU7PGW0</accession>
<sequence>MKTELVKIMYATHTKLLLVKMNYNRKHNEFCTLIRNEESFTLRTNDKPMLTINDFSCLDTGELFQESLVLDSSIHLEIEVLQQYQILLNRIMENYPCEVGGPMQFKSKMYEL</sequence>
<organism evidence="1">
    <name type="scientific">Escherichia phage fEgEco12</name>
    <dbReference type="NCBI Taxonomy" id="3158837"/>
    <lineage>
        <taxon>Viruses</taxon>
        <taxon>Duplodnaviria</taxon>
        <taxon>Heunggongvirae</taxon>
        <taxon>Uroviricota</taxon>
        <taxon>Caudoviricetes</taxon>
    </lineage>
</organism>